<keyword evidence="3" id="KW-1185">Reference proteome</keyword>
<dbReference type="RefSeq" id="WP_008277397.1">
    <property type="nucleotide sequence ID" value="NZ_AAXW01000042.1"/>
</dbReference>
<dbReference type="eggNOG" id="COG0639">
    <property type="taxonomic scope" value="Bacteria"/>
</dbReference>
<comment type="caution">
    <text evidence="2">The sequence shown here is derived from an EMBL/GenBank/DDBJ whole genome shotgun (WGS) entry which is preliminary data.</text>
</comment>
<proteinExistence type="predicted"/>
<evidence type="ECO:0008006" key="4">
    <source>
        <dbReference type="Google" id="ProtNLM"/>
    </source>
</evidence>
<reference evidence="2 3" key="1">
    <citation type="submission" date="2007-03" db="EMBL/GenBank/DDBJ databases">
        <authorList>
            <person name="Stal L."/>
            <person name="Ferriera S."/>
            <person name="Johnson J."/>
            <person name="Kravitz S."/>
            <person name="Beeson K."/>
            <person name="Sutton G."/>
            <person name="Rogers Y.-H."/>
            <person name="Friedman R."/>
            <person name="Frazier M."/>
            <person name="Venter J.C."/>
        </authorList>
    </citation>
    <scope>NUCLEOTIDE SEQUENCE [LARGE SCALE GENOMIC DNA]</scope>
    <source>
        <strain evidence="2 3">CCY0110</strain>
    </source>
</reference>
<dbReference type="PANTHER" id="PTHR34235">
    <property type="entry name" value="SLR1203 PROTEIN-RELATED"/>
    <property type="match status" value="1"/>
</dbReference>
<sequence>MKTKIKTLYEQDYYLWLEETANLLRNNQLTDLDIPNLLEEIEAMGRSEKRSLYSNLKILLMHLLKYRYQPEKRSNSWRYTIEEHRQRITEAFEDSPSLRRYALEMFDKCYQDAKKLASKETGLSIEAFPNSSPINLEKTLHSDYLPE</sequence>
<dbReference type="Pfam" id="PF01724">
    <property type="entry name" value="DUF29"/>
    <property type="match status" value="1"/>
</dbReference>
<protein>
    <recommendedName>
        <fullName evidence="4">DUF29 domain-containing protein</fullName>
    </recommendedName>
</protein>
<evidence type="ECO:0000256" key="1">
    <source>
        <dbReference type="SAM" id="MobiDB-lite"/>
    </source>
</evidence>
<dbReference type="Proteomes" id="UP000003781">
    <property type="component" value="Unassembled WGS sequence"/>
</dbReference>
<accession>A3IVI7</accession>
<evidence type="ECO:0000313" key="2">
    <source>
        <dbReference type="EMBL" id="EAZ89559.1"/>
    </source>
</evidence>
<evidence type="ECO:0000313" key="3">
    <source>
        <dbReference type="Proteomes" id="UP000003781"/>
    </source>
</evidence>
<dbReference type="PANTHER" id="PTHR34235:SF3">
    <property type="entry name" value="SLR1203 PROTEIN"/>
    <property type="match status" value="1"/>
</dbReference>
<feature type="region of interest" description="Disordered" evidence="1">
    <location>
        <begin position="128"/>
        <end position="147"/>
    </location>
</feature>
<name>A3IVI7_9CHRO</name>
<dbReference type="InterPro" id="IPR002636">
    <property type="entry name" value="DUF29"/>
</dbReference>
<gene>
    <name evidence="2" type="ORF">CY0110_09321</name>
</gene>
<dbReference type="Gene3D" id="1.20.1220.20">
    <property type="entry name" value="Uncharcterised protein PF01724"/>
    <property type="match status" value="1"/>
</dbReference>
<dbReference type="OrthoDB" id="5769308at2"/>
<organism evidence="2 3">
    <name type="scientific">Crocosphaera chwakensis CCY0110</name>
    <dbReference type="NCBI Taxonomy" id="391612"/>
    <lineage>
        <taxon>Bacteria</taxon>
        <taxon>Bacillati</taxon>
        <taxon>Cyanobacteriota</taxon>
        <taxon>Cyanophyceae</taxon>
        <taxon>Oscillatoriophycideae</taxon>
        <taxon>Chroococcales</taxon>
        <taxon>Aphanothecaceae</taxon>
        <taxon>Crocosphaera</taxon>
        <taxon>Crocosphaera chwakensis</taxon>
    </lineage>
</organism>
<dbReference type="EMBL" id="AAXW01000042">
    <property type="protein sequence ID" value="EAZ89559.1"/>
    <property type="molecule type" value="Genomic_DNA"/>
</dbReference>
<dbReference type="AlphaFoldDB" id="A3IVI7"/>